<proteinExistence type="predicted"/>
<feature type="transmembrane region" description="Helical" evidence="1">
    <location>
        <begin position="125"/>
        <end position="147"/>
    </location>
</feature>
<feature type="transmembrane region" description="Helical" evidence="1">
    <location>
        <begin position="221"/>
        <end position="241"/>
    </location>
</feature>
<keyword evidence="1" id="KW-0812">Transmembrane</keyword>
<sequence length="403" mass="40528">MTTLQLDNAWTLVAAVATILLGMRIHRACPALDRANIPPAVSAGLLLSVLLALLRAGGIVDLRLAAAPRDVLLLVFFASLGFGAHLGRLATAGRGALVICLAVVLVAVGQNLAGMLLASAFGQPAALGLFAGSAAYLGGHGTATAWASAAPVEGALEVGLGSATLGLVLGGLVAGPVAAWLARRGDGGSGVADAAGLPVPHADAHDAAAPVRASPFSSDRWLLPLLGLLACVAAGPQLRALLAAQGWQAPTFLLVLLAAVVLTNGVDAARRPFDTEATDLVGTLALRIFLALAMLALDWAELAGQLPLLLSGALVQVLVTAAVGLAVVYTLFGRGREGAVACGGFIGFSMGAMPIGLAVMRRLQATFGDAPRAMLAITLAASLFTDTANALILTALLRWLGVA</sequence>
<evidence type="ECO:0008006" key="4">
    <source>
        <dbReference type="Google" id="ProtNLM"/>
    </source>
</evidence>
<feature type="transmembrane region" description="Helical" evidence="1">
    <location>
        <begin position="71"/>
        <end position="90"/>
    </location>
</feature>
<feature type="transmembrane region" description="Helical" evidence="1">
    <location>
        <begin position="309"/>
        <end position="332"/>
    </location>
</feature>
<dbReference type="EMBL" id="CP060790">
    <property type="protein sequence ID" value="QNP59599.1"/>
    <property type="molecule type" value="Genomic_DNA"/>
</dbReference>
<dbReference type="PANTHER" id="PTHR36178:SF1">
    <property type="entry name" value="SODIUM_GLUTAMATE SYMPORTER"/>
    <property type="match status" value="1"/>
</dbReference>
<name>A0A7H0HGD3_9BURK</name>
<evidence type="ECO:0000256" key="1">
    <source>
        <dbReference type="SAM" id="Phobius"/>
    </source>
</evidence>
<dbReference type="KEGG" id="amon:H9L24_00815"/>
<dbReference type="AlphaFoldDB" id="A0A7H0HGD3"/>
<feature type="transmembrane region" description="Helical" evidence="1">
    <location>
        <begin position="339"/>
        <end position="361"/>
    </location>
</feature>
<reference evidence="2 3" key="1">
    <citation type="submission" date="2020-08" db="EMBL/GenBank/DDBJ databases">
        <title>Genome sequence of Acidovorax monticola KACC 19171T.</title>
        <authorList>
            <person name="Hyun D.-W."/>
            <person name="Bae J.-W."/>
        </authorList>
    </citation>
    <scope>NUCLEOTIDE SEQUENCE [LARGE SCALE GENOMIC DNA]</scope>
    <source>
        <strain evidence="2 3">KACC 19171</strain>
    </source>
</reference>
<protein>
    <recommendedName>
        <fullName evidence="4">Sodium/glutamate symporter</fullName>
    </recommendedName>
</protein>
<keyword evidence="1" id="KW-1133">Transmembrane helix</keyword>
<feature type="transmembrane region" description="Helical" evidence="1">
    <location>
        <begin position="373"/>
        <end position="397"/>
    </location>
</feature>
<keyword evidence="1" id="KW-0472">Membrane</keyword>
<dbReference type="GO" id="GO:0016020">
    <property type="term" value="C:membrane"/>
    <property type="evidence" value="ECO:0007669"/>
    <property type="project" value="InterPro"/>
</dbReference>
<dbReference type="Pfam" id="PF03616">
    <property type="entry name" value="Glt_symporter"/>
    <property type="match status" value="1"/>
</dbReference>
<dbReference type="RefSeq" id="WP_187736582.1">
    <property type="nucleotide sequence ID" value="NZ_CP060790.1"/>
</dbReference>
<feature type="transmembrane region" description="Helical" evidence="1">
    <location>
        <begin position="159"/>
        <end position="182"/>
    </location>
</feature>
<dbReference type="GO" id="GO:0015813">
    <property type="term" value="P:L-glutamate transmembrane transport"/>
    <property type="evidence" value="ECO:0007669"/>
    <property type="project" value="InterPro"/>
</dbReference>
<feature type="transmembrane region" description="Helical" evidence="1">
    <location>
        <begin position="96"/>
        <end position="118"/>
    </location>
</feature>
<dbReference type="PANTHER" id="PTHR36178">
    <property type="entry name" value="SLR0625 PROTEIN"/>
    <property type="match status" value="1"/>
</dbReference>
<dbReference type="InterPro" id="IPR004445">
    <property type="entry name" value="GltS"/>
</dbReference>
<keyword evidence="3" id="KW-1185">Reference proteome</keyword>
<feature type="transmembrane region" description="Helical" evidence="1">
    <location>
        <begin position="37"/>
        <end position="59"/>
    </location>
</feature>
<feature type="transmembrane region" description="Helical" evidence="1">
    <location>
        <begin position="247"/>
        <end position="266"/>
    </location>
</feature>
<dbReference type="GO" id="GO:0015501">
    <property type="term" value="F:glutamate:sodium symporter activity"/>
    <property type="evidence" value="ECO:0007669"/>
    <property type="project" value="InterPro"/>
</dbReference>
<accession>A0A7H0HGD3</accession>
<feature type="transmembrane region" description="Helical" evidence="1">
    <location>
        <begin position="278"/>
        <end position="297"/>
    </location>
</feature>
<organism evidence="2 3">
    <name type="scientific">Paenacidovorax monticola</name>
    <dbReference type="NCBI Taxonomy" id="1926868"/>
    <lineage>
        <taxon>Bacteria</taxon>
        <taxon>Pseudomonadati</taxon>
        <taxon>Pseudomonadota</taxon>
        <taxon>Betaproteobacteria</taxon>
        <taxon>Burkholderiales</taxon>
        <taxon>Comamonadaceae</taxon>
        <taxon>Paenacidovorax</taxon>
    </lineage>
</organism>
<dbReference type="Proteomes" id="UP000516057">
    <property type="component" value="Chromosome"/>
</dbReference>
<evidence type="ECO:0000313" key="2">
    <source>
        <dbReference type="EMBL" id="QNP59599.1"/>
    </source>
</evidence>
<gene>
    <name evidence="2" type="ORF">H9L24_00815</name>
</gene>
<evidence type="ECO:0000313" key="3">
    <source>
        <dbReference type="Proteomes" id="UP000516057"/>
    </source>
</evidence>